<evidence type="ECO:0000256" key="1">
    <source>
        <dbReference type="SAM" id="MobiDB-lite"/>
    </source>
</evidence>
<feature type="compositionally biased region" description="Basic and acidic residues" evidence="1">
    <location>
        <begin position="1"/>
        <end position="14"/>
    </location>
</feature>
<proteinExistence type="predicted"/>
<protein>
    <submittedName>
        <fullName evidence="2">Uncharacterized protein</fullName>
    </submittedName>
</protein>
<reference evidence="2 3" key="1">
    <citation type="submission" date="2021-02" db="EMBL/GenBank/DDBJ databases">
        <authorList>
            <person name="Vanwijnsberghe S."/>
        </authorList>
    </citation>
    <scope>NUCLEOTIDE SEQUENCE [LARGE SCALE GENOMIC DNA]</scope>
    <source>
        <strain evidence="2 3">LMG 31837</strain>
    </source>
</reference>
<keyword evidence="3" id="KW-1185">Reference proteome</keyword>
<dbReference type="EMBL" id="CAJNBK010000002">
    <property type="protein sequence ID" value="CAE6713687.1"/>
    <property type="molecule type" value="Genomic_DNA"/>
</dbReference>
<evidence type="ECO:0000313" key="3">
    <source>
        <dbReference type="Proteomes" id="UP000672526"/>
    </source>
</evidence>
<comment type="caution">
    <text evidence="2">The sequence shown here is derived from an EMBL/GenBank/DDBJ whole genome shotgun (WGS) entry which is preliminary data.</text>
</comment>
<organism evidence="2 3">
    <name type="scientific">Paraburkholderia haematera</name>
    <dbReference type="NCBI Taxonomy" id="2793077"/>
    <lineage>
        <taxon>Bacteria</taxon>
        <taxon>Pseudomonadati</taxon>
        <taxon>Pseudomonadota</taxon>
        <taxon>Betaproteobacteria</taxon>
        <taxon>Burkholderiales</taxon>
        <taxon>Burkholderiaceae</taxon>
        <taxon>Paraburkholderia</taxon>
    </lineage>
</organism>
<feature type="region of interest" description="Disordered" evidence="1">
    <location>
        <begin position="1"/>
        <end position="26"/>
    </location>
</feature>
<name>A0ABN7KU88_9BURK</name>
<sequence>MAEKRPPNDRDQGRKPVSPTGEVMKARPIRMTDAEWVKCKALGGAAWVRERIRLAKPPLDE</sequence>
<evidence type="ECO:0000313" key="2">
    <source>
        <dbReference type="EMBL" id="CAE6713687.1"/>
    </source>
</evidence>
<gene>
    <name evidence="2" type="ORF">R69888_01270</name>
</gene>
<accession>A0ABN7KU88</accession>
<dbReference type="Proteomes" id="UP000672526">
    <property type="component" value="Unassembled WGS sequence"/>
</dbReference>